<keyword evidence="8" id="KW-1185">Reference proteome</keyword>
<gene>
    <name evidence="7" type="ORF">ASPVEDRAFT_81387</name>
</gene>
<dbReference type="Gene3D" id="3.30.43.10">
    <property type="entry name" value="Uridine Diphospho-n-acetylenolpyruvylglucosamine Reductase, domain 2"/>
    <property type="match status" value="1"/>
</dbReference>
<dbReference type="STRING" id="1036611.A0A1L9PEA7"/>
<dbReference type="Gene3D" id="3.40.462.20">
    <property type="match status" value="1"/>
</dbReference>
<evidence type="ECO:0000313" key="8">
    <source>
        <dbReference type="Proteomes" id="UP000184073"/>
    </source>
</evidence>
<dbReference type="Gene3D" id="3.30.465.10">
    <property type="match status" value="1"/>
</dbReference>
<evidence type="ECO:0000259" key="6">
    <source>
        <dbReference type="PROSITE" id="PS51387"/>
    </source>
</evidence>
<dbReference type="RefSeq" id="XP_040665558.1">
    <property type="nucleotide sequence ID" value="XM_040817032.1"/>
</dbReference>
<protein>
    <recommendedName>
        <fullName evidence="6">FAD-binding PCMH-type domain-containing protein</fullName>
    </recommendedName>
</protein>
<dbReference type="OrthoDB" id="415825at2759"/>
<dbReference type="Pfam" id="PF08031">
    <property type="entry name" value="BBE"/>
    <property type="match status" value="1"/>
</dbReference>
<keyword evidence="4" id="KW-0274">FAD</keyword>
<dbReference type="Pfam" id="PF01565">
    <property type="entry name" value="FAD_binding_4"/>
    <property type="match status" value="1"/>
</dbReference>
<dbReference type="InterPro" id="IPR016167">
    <property type="entry name" value="FAD-bd_PCMH_sub1"/>
</dbReference>
<dbReference type="GO" id="GO:0071949">
    <property type="term" value="F:FAD binding"/>
    <property type="evidence" value="ECO:0007669"/>
    <property type="project" value="InterPro"/>
</dbReference>
<comment type="cofactor">
    <cofactor evidence="1">
        <name>FAD</name>
        <dbReference type="ChEBI" id="CHEBI:57692"/>
    </cofactor>
</comment>
<dbReference type="SUPFAM" id="SSF56176">
    <property type="entry name" value="FAD-binding/transporter-associated domain-like"/>
    <property type="match status" value="1"/>
</dbReference>
<dbReference type="EMBL" id="KV878127">
    <property type="protein sequence ID" value="OJI99795.1"/>
    <property type="molecule type" value="Genomic_DNA"/>
</dbReference>
<dbReference type="GeneID" id="63732543"/>
<organism evidence="7 8">
    <name type="scientific">Aspergillus versicolor CBS 583.65</name>
    <dbReference type="NCBI Taxonomy" id="1036611"/>
    <lineage>
        <taxon>Eukaryota</taxon>
        <taxon>Fungi</taxon>
        <taxon>Dikarya</taxon>
        <taxon>Ascomycota</taxon>
        <taxon>Pezizomycotina</taxon>
        <taxon>Eurotiomycetes</taxon>
        <taxon>Eurotiomycetidae</taxon>
        <taxon>Eurotiales</taxon>
        <taxon>Aspergillaceae</taxon>
        <taxon>Aspergillus</taxon>
        <taxon>Aspergillus subgen. Nidulantes</taxon>
    </lineage>
</organism>
<evidence type="ECO:0000256" key="4">
    <source>
        <dbReference type="ARBA" id="ARBA00022827"/>
    </source>
</evidence>
<name>A0A1L9PEA7_ASPVE</name>
<dbReference type="PROSITE" id="PS51387">
    <property type="entry name" value="FAD_PCMH"/>
    <property type="match status" value="1"/>
</dbReference>
<comment type="similarity">
    <text evidence="2">Belongs to the oxygen-dependent FAD-linked oxidoreductase family.</text>
</comment>
<accession>A0A1L9PEA7</accession>
<feature type="domain" description="FAD-binding PCMH-type" evidence="6">
    <location>
        <begin position="42"/>
        <end position="212"/>
    </location>
</feature>
<dbReference type="InterPro" id="IPR006094">
    <property type="entry name" value="Oxid_FAD_bind_N"/>
</dbReference>
<evidence type="ECO:0000256" key="1">
    <source>
        <dbReference type="ARBA" id="ARBA00001974"/>
    </source>
</evidence>
<dbReference type="InterPro" id="IPR012951">
    <property type="entry name" value="BBE"/>
</dbReference>
<evidence type="ECO:0000256" key="5">
    <source>
        <dbReference type="ARBA" id="ARBA00023002"/>
    </source>
</evidence>
<dbReference type="InterPro" id="IPR016169">
    <property type="entry name" value="FAD-bd_PCMH_sub2"/>
</dbReference>
<dbReference type="InterPro" id="IPR036318">
    <property type="entry name" value="FAD-bd_PCMH-like_sf"/>
</dbReference>
<evidence type="ECO:0000256" key="3">
    <source>
        <dbReference type="ARBA" id="ARBA00022630"/>
    </source>
</evidence>
<dbReference type="Proteomes" id="UP000184073">
    <property type="component" value="Unassembled WGS sequence"/>
</dbReference>
<evidence type="ECO:0000256" key="2">
    <source>
        <dbReference type="ARBA" id="ARBA00005466"/>
    </source>
</evidence>
<dbReference type="InterPro" id="IPR016164">
    <property type="entry name" value="FAD-linked_Oxase-like_C"/>
</dbReference>
<sequence>MPFLPFSNILSLRKELEGTHAEILTWGCDGYNNSVKQWSETCDTEIGATVRVTSASEAATVVRFAAQHSVPFTVKGGGYSTSGASTSHGGIVLDLSRLRRIHVDPQLRVVTAQGGALWEDIDVAAAQYGLAVVGSTLSHIGAAGATLGGGYGWLTGQYGLAIDNLLWVRVILADGSVVTASEEEYSDLFWAIRGAGQSFGVALELGFRAHRQEHPVFAGTLLFEADKLSAIVEFANKFETITDGKQGFWFGFRMQDQMAQCSILVVVFYNGPEEAAKEFFAPLLSLESVMDGTKMLPYDSLNGVLATAETQPPDSLTGVEAPYPAEKAVSPRRSLRGSNITLPLGAGFVFEIYNEFDNLLRHYPQARDSRLLFELIPNKQIRAVSNQATAFASRGTYYNVSTLFEWDDAGLDDRIKSLQEDLMSRIGDEGGISRKSDYNVSKHGTGLYANYASPKVPLETIFGDNLPRLRELKKKYDPQNTFRKWHNMTIK</sequence>
<dbReference type="VEuPathDB" id="FungiDB:ASPVEDRAFT_81387"/>
<keyword evidence="5" id="KW-0560">Oxidoreductase</keyword>
<dbReference type="InterPro" id="IPR050416">
    <property type="entry name" value="FAD-linked_Oxidoreductase"/>
</dbReference>
<dbReference type="PANTHER" id="PTHR42973:SF39">
    <property type="entry name" value="FAD-BINDING PCMH-TYPE DOMAIN-CONTAINING PROTEIN"/>
    <property type="match status" value="1"/>
</dbReference>
<evidence type="ECO:0000313" key="7">
    <source>
        <dbReference type="EMBL" id="OJI99795.1"/>
    </source>
</evidence>
<proteinExistence type="inferred from homology"/>
<dbReference type="PANTHER" id="PTHR42973">
    <property type="entry name" value="BINDING OXIDOREDUCTASE, PUTATIVE (AFU_ORTHOLOGUE AFUA_1G17690)-RELATED"/>
    <property type="match status" value="1"/>
</dbReference>
<dbReference type="SUPFAM" id="SSF55103">
    <property type="entry name" value="FAD-linked oxidases, C-terminal domain"/>
    <property type="match status" value="1"/>
</dbReference>
<reference evidence="8" key="1">
    <citation type="journal article" date="2017" name="Genome Biol.">
        <title>Comparative genomics reveals high biological diversity and specific adaptations in the industrially and medically important fungal genus Aspergillus.</title>
        <authorList>
            <person name="de Vries R.P."/>
            <person name="Riley R."/>
            <person name="Wiebenga A."/>
            <person name="Aguilar-Osorio G."/>
            <person name="Amillis S."/>
            <person name="Uchima C.A."/>
            <person name="Anderluh G."/>
            <person name="Asadollahi M."/>
            <person name="Askin M."/>
            <person name="Barry K."/>
            <person name="Battaglia E."/>
            <person name="Bayram O."/>
            <person name="Benocci T."/>
            <person name="Braus-Stromeyer S.A."/>
            <person name="Caldana C."/>
            <person name="Canovas D."/>
            <person name="Cerqueira G.C."/>
            <person name="Chen F."/>
            <person name="Chen W."/>
            <person name="Choi C."/>
            <person name="Clum A."/>
            <person name="Dos Santos R.A."/>
            <person name="Damasio A.R."/>
            <person name="Diallinas G."/>
            <person name="Emri T."/>
            <person name="Fekete E."/>
            <person name="Flipphi M."/>
            <person name="Freyberg S."/>
            <person name="Gallo A."/>
            <person name="Gournas C."/>
            <person name="Habgood R."/>
            <person name="Hainaut M."/>
            <person name="Harispe M.L."/>
            <person name="Henrissat B."/>
            <person name="Hilden K.S."/>
            <person name="Hope R."/>
            <person name="Hossain A."/>
            <person name="Karabika E."/>
            <person name="Karaffa L."/>
            <person name="Karanyi Z."/>
            <person name="Krasevec N."/>
            <person name="Kuo A."/>
            <person name="Kusch H."/>
            <person name="LaButti K."/>
            <person name="Lagendijk E.L."/>
            <person name="Lapidus A."/>
            <person name="Levasseur A."/>
            <person name="Lindquist E."/>
            <person name="Lipzen A."/>
            <person name="Logrieco A.F."/>
            <person name="MacCabe A."/>
            <person name="Maekelae M.R."/>
            <person name="Malavazi I."/>
            <person name="Melin P."/>
            <person name="Meyer V."/>
            <person name="Mielnichuk N."/>
            <person name="Miskei M."/>
            <person name="Molnar A.P."/>
            <person name="Mule G."/>
            <person name="Ngan C.Y."/>
            <person name="Orejas M."/>
            <person name="Orosz E."/>
            <person name="Ouedraogo J.P."/>
            <person name="Overkamp K.M."/>
            <person name="Park H.-S."/>
            <person name="Perrone G."/>
            <person name="Piumi F."/>
            <person name="Punt P.J."/>
            <person name="Ram A.F."/>
            <person name="Ramon A."/>
            <person name="Rauscher S."/>
            <person name="Record E."/>
            <person name="Riano-Pachon D.M."/>
            <person name="Robert V."/>
            <person name="Roehrig J."/>
            <person name="Ruller R."/>
            <person name="Salamov A."/>
            <person name="Salih N.S."/>
            <person name="Samson R.A."/>
            <person name="Sandor E."/>
            <person name="Sanguinetti M."/>
            <person name="Schuetze T."/>
            <person name="Sepcic K."/>
            <person name="Shelest E."/>
            <person name="Sherlock G."/>
            <person name="Sophianopoulou V."/>
            <person name="Squina F.M."/>
            <person name="Sun H."/>
            <person name="Susca A."/>
            <person name="Todd R.B."/>
            <person name="Tsang A."/>
            <person name="Unkles S.E."/>
            <person name="van de Wiele N."/>
            <person name="van Rossen-Uffink D."/>
            <person name="Oliveira J.V."/>
            <person name="Vesth T.C."/>
            <person name="Visser J."/>
            <person name="Yu J.-H."/>
            <person name="Zhou M."/>
            <person name="Andersen M.R."/>
            <person name="Archer D.B."/>
            <person name="Baker S.E."/>
            <person name="Benoit I."/>
            <person name="Brakhage A.A."/>
            <person name="Braus G.H."/>
            <person name="Fischer R."/>
            <person name="Frisvad J.C."/>
            <person name="Goldman G.H."/>
            <person name="Houbraken J."/>
            <person name="Oakley B."/>
            <person name="Pocsi I."/>
            <person name="Scazzocchio C."/>
            <person name="Seiboth B."/>
            <person name="vanKuyk P.A."/>
            <person name="Wortman J."/>
            <person name="Dyer P.S."/>
            <person name="Grigoriev I.V."/>
        </authorList>
    </citation>
    <scope>NUCLEOTIDE SEQUENCE [LARGE SCALE GENOMIC DNA]</scope>
    <source>
        <strain evidence="8">CBS 583.65</strain>
    </source>
</reference>
<dbReference type="GO" id="GO:0016491">
    <property type="term" value="F:oxidoreductase activity"/>
    <property type="evidence" value="ECO:0007669"/>
    <property type="project" value="UniProtKB-KW"/>
</dbReference>
<dbReference type="AlphaFoldDB" id="A0A1L9PEA7"/>
<keyword evidence="3" id="KW-0285">Flavoprotein</keyword>
<dbReference type="InterPro" id="IPR016166">
    <property type="entry name" value="FAD-bd_PCMH"/>
</dbReference>